<keyword evidence="4" id="KW-0378">Hydrolase</keyword>
<dbReference type="GO" id="GO:0004252">
    <property type="term" value="F:serine-type endopeptidase activity"/>
    <property type="evidence" value="ECO:0007669"/>
    <property type="project" value="InterPro"/>
</dbReference>
<evidence type="ECO:0000313" key="4">
    <source>
        <dbReference type="EMBL" id="MBB1125477.1"/>
    </source>
</evidence>
<dbReference type="PROSITE" id="PS00134">
    <property type="entry name" value="TRYPSIN_HIS"/>
    <property type="match status" value="1"/>
</dbReference>
<evidence type="ECO:0000313" key="5">
    <source>
        <dbReference type="Proteomes" id="UP000548632"/>
    </source>
</evidence>
<dbReference type="InterPro" id="IPR043504">
    <property type="entry name" value="Peptidase_S1_PA_chymotrypsin"/>
</dbReference>
<reference evidence="4 5" key="1">
    <citation type="journal article" date="2020" name="Arch. Microbiol.">
        <title>The genome sequence of the giant phototrophic gammaproteobacterium Thiospirillum jenense gives insight into its physiological properties and phylogenetic relationships.</title>
        <authorList>
            <person name="Imhoff J.F."/>
            <person name="Meyer T.E."/>
            <person name="Kyndt J.A."/>
        </authorList>
    </citation>
    <scope>NUCLEOTIDE SEQUENCE [LARGE SCALE GENOMIC DNA]</scope>
    <source>
        <strain evidence="4 5">DSM 216</strain>
    </source>
</reference>
<dbReference type="AlphaFoldDB" id="A0A839HE76"/>
<dbReference type="PROSITE" id="PS50240">
    <property type="entry name" value="TRYPSIN_DOM"/>
    <property type="match status" value="1"/>
</dbReference>
<dbReference type="InterPro" id="IPR050966">
    <property type="entry name" value="Glutamyl_endopeptidase"/>
</dbReference>
<organism evidence="4 5">
    <name type="scientific">Thiospirillum jenense</name>
    <dbReference type="NCBI Taxonomy" id="1653858"/>
    <lineage>
        <taxon>Bacteria</taxon>
        <taxon>Pseudomonadati</taxon>
        <taxon>Pseudomonadota</taxon>
        <taxon>Gammaproteobacteria</taxon>
        <taxon>Chromatiales</taxon>
        <taxon>Chromatiaceae</taxon>
        <taxon>Thiospirillum</taxon>
    </lineage>
</organism>
<name>A0A839HE76_9GAMM</name>
<dbReference type="PANTHER" id="PTHR15462:SF8">
    <property type="entry name" value="SERINE PROTEASE"/>
    <property type="match status" value="1"/>
</dbReference>
<dbReference type="GO" id="GO:0006508">
    <property type="term" value="P:proteolysis"/>
    <property type="evidence" value="ECO:0007669"/>
    <property type="project" value="UniProtKB-KW"/>
</dbReference>
<dbReference type="InterPro" id="IPR018114">
    <property type="entry name" value="TRYPSIN_HIS"/>
</dbReference>
<proteinExistence type="predicted"/>
<feature type="domain" description="Peptidase S1" evidence="3">
    <location>
        <begin position="32"/>
        <end position="281"/>
    </location>
</feature>
<evidence type="ECO:0000259" key="3">
    <source>
        <dbReference type="PROSITE" id="PS50240"/>
    </source>
</evidence>
<dbReference type="PRINTS" id="PR00722">
    <property type="entry name" value="CHYMOTRYPSIN"/>
</dbReference>
<dbReference type="InterPro" id="IPR009003">
    <property type="entry name" value="Peptidase_S1_PA"/>
</dbReference>
<feature type="region of interest" description="Disordered" evidence="2">
    <location>
        <begin position="1"/>
        <end position="20"/>
    </location>
</feature>
<sequence length="281" mass="30316">MITPAHPTESPPTPSAAPVPLVESDPDVLRWLPPGYPITRVQVNAQAYPWRSIGRVTTYGGQQYCTGTLVGERLVLTAAHCVWRLRQFPSEINFLAGFQRNQYVAHAKAQRLHFAPNYAGPPTSPAPHDANPQALEAAFGDDWALVELGEPIGQQVGFLDWLALDEAQVAQLGGLAQAQFAISGYRSDRAFVQTVDHGCRLAGFTAAGRLIVHDCPLMPGDSGGPILLAQNGQYRIVGMDVAGVPDKTSVVPALRNQPRMKRGFAVPMTNLAATFAALKQF</sequence>
<dbReference type="Pfam" id="PF00089">
    <property type="entry name" value="Trypsin"/>
    <property type="match status" value="1"/>
</dbReference>
<dbReference type="Gene3D" id="2.40.10.10">
    <property type="entry name" value="Trypsin-like serine proteases"/>
    <property type="match status" value="2"/>
</dbReference>
<dbReference type="PANTHER" id="PTHR15462">
    <property type="entry name" value="SERINE PROTEASE"/>
    <property type="match status" value="1"/>
</dbReference>
<evidence type="ECO:0000256" key="2">
    <source>
        <dbReference type="SAM" id="MobiDB-lite"/>
    </source>
</evidence>
<dbReference type="RefSeq" id="WP_238787467.1">
    <property type="nucleotide sequence ID" value="NZ_JABVCQ010000007.1"/>
</dbReference>
<keyword evidence="5" id="KW-1185">Reference proteome</keyword>
<dbReference type="Proteomes" id="UP000548632">
    <property type="component" value="Unassembled WGS sequence"/>
</dbReference>
<keyword evidence="1" id="KW-0732">Signal</keyword>
<keyword evidence="4" id="KW-0645">Protease</keyword>
<gene>
    <name evidence="4" type="ORF">HUK38_04430</name>
</gene>
<dbReference type="InterPro" id="IPR001314">
    <property type="entry name" value="Peptidase_S1A"/>
</dbReference>
<dbReference type="InterPro" id="IPR001254">
    <property type="entry name" value="Trypsin_dom"/>
</dbReference>
<evidence type="ECO:0000256" key="1">
    <source>
        <dbReference type="ARBA" id="ARBA00022729"/>
    </source>
</evidence>
<protein>
    <submittedName>
        <fullName evidence="4">Trypsin-like serine protease</fullName>
    </submittedName>
</protein>
<dbReference type="EMBL" id="JABVCQ010000007">
    <property type="protein sequence ID" value="MBB1125477.1"/>
    <property type="molecule type" value="Genomic_DNA"/>
</dbReference>
<comment type="caution">
    <text evidence="4">The sequence shown here is derived from an EMBL/GenBank/DDBJ whole genome shotgun (WGS) entry which is preliminary data.</text>
</comment>
<accession>A0A839HE76</accession>
<dbReference type="SUPFAM" id="SSF50494">
    <property type="entry name" value="Trypsin-like serine proteases"/>
    <property type="match status" value="1"/>
</dbReference>